<keyword evidence="1" id="KW-0805">Transcription regulation</keyword>
<dbReference type="PANTHER" id="PTHR30146">
    <property type="entry name" value="LACI-RELATED TRANSCRIPTIONAL REPRESSOR"/>
    <property type="match status" value="1"/>
</dbReference>
<evidence type="ECO:0000256" key="4">
    <source>
        <dbReference type="SAM" id="Coils"/>
    </source>
</evidence>
<dbReference type="CDD" id="cd06267">
    <property type="entry name" value="PBP1_LacI_sugar_binding-like"/>
    <property type="match status" value="1"/>
</dbReference>
<evidence type="ECO:0000313" key="7">
    <source>
        <dbReference type="Proteomes" id="UP000184301"/>
    </source>
</evidence>
<dbReference type="EMBL" id="FQZY01000066">
    <property type="protein sequence ID" value="SHK63746.1"/>
    <property type="molecule type" value="Genomic_DNA"/>
</dbReference>
<evidence type="ECO:0000259" key="5">
    <source>
        <dbReference type="PROSITE" id="PS50887"/>
    </source>
</evidence>
<dbReference type="PROSITE" id="PS50887">
    <property type="entry name" value="GGDEF"/>
    <property type="match status" value="1"/>
</dbReference>
<sequence>MDKVFTVGVLVGNANSPHTLDLMQGIYRASKKLNVNLLFFLGIHSRYYYRSYFGENPTDDYDYQFNIVYDYARLGRVDALIISYGSLCIFLEENNKTAFLNKFSGIPYVLLEEPDETMTGSSIISDNYHGIFQLVEHLVRDHGYRDFTYLSGPADNTDAIERKRGFLDVLAKYDIPFDESRIAYGDFSSCVVPQINRLLDQFPHMQAMVCANDVMAHAVYRECEKRRIVVGRDLAVTGYDDWTASQSLNPPLTTVLQDACDMGYMALIGALELCRKKPPHSVIVPAEVKFRNSCGCNTPLRKCATLSDVDRFTDMIFGFDFNQDVKLRSARELRALLQYDFADRSCWDPFLIQLKHFLDSDLISYIPSTMLSDAFCSYLNALSATSDAETLSLLKEEIQSTILSHALQKSSQKYNVFQNETWFLPLISRDMMNHIENEKDFFHSAMAKLPALHCKSSYLYLFEEPIVHKKQEPWTCPQKMYLAAFHIGDQITSFEEDERPVLSTQNGIGSFHRGDTPFALSIFCLFSGEEQFGILIAEIEPPSLALTHLISMQIGNALKFRALSREQKNTQNNLEKLVREIREKNELLNYISEYDTLTHCLNRRGFLESAMNLNKEHSGENAVLVFADVDHLKEINDCFGHKEGDFTIHFAAKALRTALKDCGIVGRIGGDEFVAMIYPCEEHTAAEIIGGIQAACEDFNQTSEKDYYIGLSMGQHQFVCSQDISISEVLGKADEALYAQKVRRRSTIRKETE</sequence>
<name>A0A1M6U3I1_9FIRM</name>
<dbReference type="InterPro" id="IPR028082">
    <property type="entry name" value="Peripla_BP_I"/>
</dbReference>
<dbReference type="GO" id="GO:0003700">
    <property type="term" value="F:DNA-binding transcription factor activity"/>
    <property type="evidence" value="ECO:0007669"/>
    <property type="project" value="TreeGrafter"/>
</dbReference>
<accession>A0A1M6U3I1</accession>
<feature type="coiled-coil region" evidence="4">
    <location>
        <begin position="560"/>
        <end position="587"/>
    </location>
</feature>
<dbReference type="InterPro" id="IPR029787">
    <property type="entry name" value="Nucleotide_cyclase"/>
</dbReference>
<organism evidence="6 7">
    <name type="scientific">Hespellia stercorisuis DSM 15480</name>
    <dbReference type="NCBI Taxonomy" id="1121950"/>
    <lineage>
        <taxon>Bacteria</taxon>
        <taxon>Bacillati</taxon>
        <taxon>Bacillota</taxon>
        <taxon>Clostridia</taxon>
        <taxon>Lachnospirales</taxon>
        <taxon>Lachnospiraceae</taxon>
        <taxon>Hespellia</taxon>
    </lineage>
</organism>
<dbReference type="InterPro" id="IPR043128">
    <property type="entry name" value="Rev_trsase/Diguanyl_cyclase"/>
</dbReference>
<dbReference type="Proteomes" id="UP000184301">
    <property type="component" value="Unassembled WGS sequence"/>
</dbReference>
<keyword evidence="2" id="KW-0238">DNA-binding</keyword>
<keyword evidence="3" id="KW-0804">Transcription</keyword>
<dbReference type="STRING" id="1121950.SAMN02745243_03394"/>
<feature type="domain" description="GGDEF" evidence="5">
    <location>
        <begin position="620"/>
        <end position="753"/>
    </location>
</feature>
<dbReference type="CDD" id="cd01949">
    <property type="entry name" value="GGDEF"/>
    <property type="match status" value="1"/>
</dbReference>
<dbReference type="Gene3D" id="3.30.70.270">
    <property type="match status" value="1"/>
</dbReference>
<dbReference type="GO" id="GO:0000976">
    <property type="term" value="F:transcription cis-regulatory region binding"/>
    <property type="evidence" value="ECO:0007669"/>
    <property type="project" value="TreeGrafter"/>
</dbReference>
<evidence type="ECO:0000313" key="6">
    <source>
        <dbReference type="EMBL" id="SHK63746.1"/>
    </source>
</evidence>
<keyword evidence="7" id="KW-1185">Reference proteome</keyword>
<dbReference type="AlphaFoldDB" id="A0A1M6U3I1"/>
<dbReference type="OrthoDB" id="56125at2"/>
<proteinExistence type="predicted"/>
<keyword evidence="4" id="KW-0175">Coiled coil</keyword>
<evidence type="ECO:0000256" key="3">
    <source>
        <dbReference type="ARBA" id="ARBA00023163"/>
    </source>
</evidence>
<dbReference type="Gene3D" id="3.40.50.2300">
    <property type="match status" value="2"/>
</dbReference>
<gene>
    <name evidence="6" type="ORF">SAMN02745243_03394</name>
</gene>
<dbReference type="NCBIfam" id="TIGR00254">
    <property type="entry name" value="GGDEF"/>
    <property type="match status" value="1"/>
</dbReference>
<dbReference type="InterPro" id="IPR046335">
    <property type="entry name" value="LacI/GalR-like_sensor"/>
</dbReference>
<dbReference type="SUPFAM" id="SSF55073">
    <property type="entry name" value="Nucleotide cyclase"/>
    <property type="match status" value="1"/>
</dbReference>
<evidence type="ECO:0000256" key="2">
    <source>
        <dbReference type="ARBA" id="ARBA00023125"/>
    </source>
</evidence>
<dbReference type="Pfam" id="PF00990">
    <property type="entry name" value="GGDEF"/>
    <property type="match status" value="1"/>
</dbReference>
<dbReference type="SMART" id="SM00267">
    <property type="entry name" value="GGDEF"/>
    <property type="match status" value="1"/>
</dbReference>
<dbReference type="InterPro" id="IPR000160">
    <property type="entry name" value="GGDEF_dom"/>
</dbReference>
<evidence type="ECO:0000256" key="1">
    <source>
        <dbReference type="ARBA" id="ARBA00023015"/>
    </source>
</evidence>
<dbReference type="RefSeq" id="WP_073112646.1">
    <property type="nucleotide sequence ID" value="NZ_FQZY01000066.1"/>
</dbReference>
<dbReference type="Pfam" id="PF13377">
    <property type="entry name" value="Peripla_BP_3"/>
    <property type="match status" value="1"/>
</dbReference>
<dbReference type="SUPFAM" id="SSF53822">
    <property type="entry name" value="Periplasmic binding protein-like I"/>
    <property type="match status" value="1"/>
</dbReference>
<reference evidence="6 7" key="1">
    <citation type="submission" date="2016-11" db="EMBL/GenBank/DDBJ databases">
        <authorList>
            <person name="Jaros S."/>
            <person name="Januszkiewicz K."/>
            <person name="Wedrychowicz H."/>
        </authorList>
    </citation>
    <scope>NUCLEOTIDE SEQUENCE [LARGE SCALE GENOMIC DNA]</scope>
    <source>
        <strain evidence="6 7">DSM 15480</strain>
    </source>
</reference>
<dbReference type="PANTHER" id="PTHR30146:SF24">
    <property type="entry name" value="XYLOSE OPERON REGULATORY PROTEIN"/>
    <property type="match status" value="1"/>
</dbReference>
<protein>
    <submittedName>
        <fullName evidence="6">Diguanylate cyclase (GGDEF) domain-containing protein</fullName>
    </submittedName>
</protein>